<dbReference type="Gene3D" id="1.10.10.10">
    <property type="entry name" value="Winged helix-like DNA-binding domain superfamily/Winged helix DNA-binding domain"/>
    <property type="match status" value="2"/>
</dbReference>
<dbReference type="SMART" id="SM00347">
    <property type="entry name" value="HTH_MARR"/>
    <property type="match status" value="2"/>
</dbReference>
<dbReference type="Pfam" id="PF12802">
    <property type="entry name" value="MarR_2"/>
    <property type="match status" value="1"/>
</dbReference>
<accession>A0ABR9KUC4</accession>
<dbReference type="RefSeq" id="WP_192779817.1">
    <property type="nucleotide sequence ID" value="NZ_BAAASY010000016.1"/>
</dbReference>
<feature type="domain" description="HTH marR-type" evidence="4">
    <location>
        <begin position="136"/>
        <end position="269"/>
    </location>
</feature>
<evidence type="ECO:0000256" key="1">
    <source>
        <dbReference type="ARBA" id="ARBA00023015"/>
    </source>
</evidence>
<dbReference type="Proteomes" id="UP000661607">
    <property type="component" value="Unassembled WGS sequence"/>
</dbReference>
<reference evidence="5 6" key="1">
    <citation type="submission" date="2020-10" db="EMBL/GenBank/DDBJ databases">
        <title>Sequencing the genomes of 1000 actinobacteria strains.</title>
        <authorList>
            <person name="Klenk H.-P."/>
        </authorList>
    </citation>
    <scope>NUCLEOTIDE SEQUENCE [LARGE SCALE GENOMIC DNA]</scope>
    <source>
        <strain evidence="5 6">DSM 43748</strain>
    </source>
</reference>
<dbReference type="InterPro" id="IPR039422">
    <property type="entry name" value="MarR/SlyA-like"/>
</dbReference>
<dbReference type="GO" id="GO:0003677">
    <property type="term" value="F:DNA binding"/>
    <property type="evidence" value="ECO:0007669"/>
    <property type="project" value="UniProtKB-KW"/>
</dbReference>
<dbReference type="Pfam" id="PF01047">
    <property type="entry name" value="MarR"/>
    <property type="match status" value="1"/>
</dbReference>
<keyword evidence="6" id="KW-1185">Reference proteome</keyword>
<dbReference type="InterPro" id="IPR036388">
    <property type="entry name" value="WH-like_DNA-bd_sf"/>
</dbReference>
<protein>
    <submittedName>
        <fullName evidence="5">DNA-binding MarR family transcriptional regulator</fullName>
    </submittedName>
</protein>
<keyword evidence="3" id="KW-0804">Transcription</keyword>
<dbReference type="PANTHER" id="PTHR33164:SF43">
    <property type="entry name" value="HTH-TYPE TRANSCRIPTIONAL REPRESSOR YETL"/>
    <property type="match status" value="1"/>
</dbReference>
<dbReference type="PROSITE" id="PS01117">
    <property type="entry name" value="HTH_MARR_1"/>
    <property type="match status" value="1"/>
</dbReference>
<comment type="caution">
    <text evidence="5">The sequence shown here is derived from an EMBL/GenBank/DDBJ whole genome shotgun (WGS) entry which is preliminary data.</text>
</comment>
<evidence type="ECO:0000313" key="6">
    <source>
        <dbReference type="Proteomes" id="UP000661607"/>
    </source>
</evidence>
<dbReference type="InterPro" id="IPR036390">
    <property type="entry name" value="WH_DNA-bd_sf"/>
</dbReference>
<evidence type="ECO:0000256" key="3">
    <source>
        <dbReference type="ARBA" id="ARBA00023163"/>
    </source>
</evidence>
<dbReference type="PANTHER" id="PTHR33164">
    <property type="entry name" value="TRANSCRIPTIONAL REGULATOR, MARR FAMILY"/>
    <property type="match status" value="1"/>
</dbReference>
<evidence type="ECO:0000313" key="5">
    <source>
        <dbReference type="EMBL" id="MBE1565644.1"/>
    </source>
</evidence>
<gene>
    <name evidence="5" type="ORF">H4W81_008423</name>
</gene>
<evidence type="ECO:0000256" key="2">
    <source>
        <dbReference type="ARBA" id="ARBA00023125"/>
    </source>
</evidence>
<organism evidence="5 6">
    <name type="scientific">Nonomuraea africana</name>
    <dbReference type="NCBI Taxonomy" id="46171"/>
    <lineage>
        <taxon>Bacteria</taxon>
        <taxon>Bacillati</taxon>
        <taxon>Actinomycetota</taxon>
        <taxon>Actinomycetes</taxon>
        <taxon>Streptosporangiales</taxon>
        <taxon>Streptosporangiaceae</taxon>
        <taxon>Nonomuraea</taxon>
    </lineage>
</organism>
<feature type="domain" description="HTH marR-type" evidence="4">
    <location>
        <begin position="1"/>
        <end position="131"/>
    </location>
</feature>
<name>A0ABR9KUC4_9ACTN</name>
<dbReference type="InterPro" id="IPR023187">
    <property type="entry name" value="Tscrpt_reg_MarR-type_CS"/>
</dbReference>
<keyword evidence="2 5" id="KW-0238">DNA-binding</keyword>
<dbReference type="PRINTS" id="PR00598">
    <property type="entry name" value="HTHMARR"/>
</dbReference>
<dbReference type="PROSITE" id="PS50995">
    <property type="entry name" value="HTH_MARR_2"/>
    <property type="match status" value="2"/>
</dbReference>
<evidence type="ECO:0000259" key="4">
    <source>
        <dbReference type="PROSITE" id="PS50995"/>
    </source>
</evidence>
<dbReference type="EMBL" id="JADBEF010000001">
    <property type="protein sequence ID" value="MBE1565644.1"/>
    <property type="molecule type" value="Genomic_DNA"/>
</dbReference>
<keyword evidence="1" id="KW-0805">Transcription regulation</keyword>
<dbReference type="InterPro" id="IPR000835">
    <property type="entry name" value="HTH_MarR-typ"/>
</dbReference>
<proteinExistence type="predicted"/>
<dbReference type="SUPFAM" id="SSF46785">
    <property type="entry name" value="Winged helix' DNA-binding domain"/>
    <property type="match status" value="2"/>
</dbReference>
<sequence>MSLSELIQLSLGNLVRQAFTLFAGASRSREFVALDVLADQDGLSQQDLSERLGLNRTLMVRLIDTLEEAGHVTRTRNPLNRRSYVLRLTDSGHQALGEMRKAAAAHDAQVTAVLTPDERRRLNELLGTLLPEPSPLQSTEHLVSQAHYRLRRLGDALLAGTGLRTRHFGPLAGLDALAPCPQQQLARYLRITEPAAAEVVEELVQAGLVVRGRDPHDRRRYALELTDLGRERLKELSEVQVTLQAQVRELLGGPEAERELRELLRKLVG</sequence>